<evidence type="ECO:0000313" key="3">
    <source>
        <dbReference type="Proteomes" id="UP000230002"/>
    </source>
</evidence>
<dbReference type="AlphaFoldDB" id="A0A2G8ST60"/>
<gene>
    <name evidence="2" type="ORF">GSI_00642</name>
</gene>
<organism evidence="2 3">
    <name type="scientific">Ganoderma sinense ZZ0214-1</name>
    <dbReference type="NCBI Taxonomy" id="1077348"/>
    <lineage>
        <taxon>Eukaryota</taxon>
        <taxon>Fungi</taxon>
        <taxon>Dikarya</taxon>
        <taxon>Basidiomycota</taxon>
        <taxon>Agaricomycotina</taxon>
        <taxon>Agaricomycetes</taxon>
        <taxon>Polyporales</taxon>
        <taxon>Polyporaceae</taxon>
        <taxon>Ganoderma</taxon>
    </lineage>
</organism>
<evidence type="ECO:0000259" key="1">
    <source>
        <dbReference type="PROSITE" id="PS50405"/>
    </source>
</evidence>
<dbReference type="EMBL" id="AYKW01000001">
    <property type="protein sequence ID" value="PIL36950.1"/>
    <property type="molecule type" value="Genomic_DNA"/>
</dbReference>
<dbReference type="Proteomes" id="UP000230002">
    <property type="component" value="Unassembled WGS sequence"/>
</dbReference>
<dbReference type="PROSITE" id="PS50405">
    <property type="entry name" value="GST_CTER"/>
    <property type="match status" value="1"/>
</dbReference>
<protein>
    <recommendedName>
        <fullName evidence="1">GST C-terminal domain-containing protein</fullName>
    </recommendedName>
</protein>
<sequence>MPMTLPRPDLADRLGVKYRRIPVLAIGKDVYCDSSLIASVLERNFTPEQGFGTIFPKRKGGGTADTGMIKAFAMSYADRALGTLGSQTLPYHKFKPEFLDDRSNWFGAEVDPQAMIANQPVAISSLSSHLALIEEQLSDNREWLMDTETPSLADISVHYIWDWMQSFRPLKDIKQELLDDTKFPATLAWIARMSAFIAKEDAAHPAILDNISGERAAELITSSVSAELNAVNFDEIEASRLKVKLRELVSVEPIDNGKIPTVGKLLALNREEVVVETVGSSGKPVYCHFPRLYYSARAGVYTANL</sequence>
<feature type="domain" description="GST C-terminal" evidence="1">
    <location>
        <begin position="66"/>
        <end position="219"/>
    </location>
</feature>
<dbReference type="Gene3D" id="1.20.1050.10">
    <property type="match status" value="1"/>
</dbReference>
<dbReference type="SUPFAM" id="SSF47616">
    <property type="entry name" value="GST C-terminal domain-like"/>
    <property type="match status" value="1"/>
</dbReference>
<dbReference type="InterPro" id="IPR010987">
    <property type="entry name" value="Glutathione-S-Trfase_C-like"/>
</dbReference>
<dbReference type="InterPro" id="IPR058268">
    <property type="entry name" value="DUF7962"/>
</dbReference>
<comment type="caution">
    <text evidence="2">The sequence shown here is derived from an EMBL/GenBank/DDBJ whole genome shotgun (WGS) entry which is preliminary data.</text>
</comment>
<dbReference type="Pfam" id="PF25907">
    <property type="entry name" value="DUF7962"/>
    <property type="match status" value="1"/>
</dbReference>
<dbReference type="OrthoDB" id="202840at2759"/>
<keyword evidence="3" id="KW-1185">Reference proteome</keyword>
<accession>A0A2G8ST60</accession>
<evidence type="ECO:0000313" key="2">
    <source>
        <dbReference type="EMBL" id="PIL36950.1"/>
    </source>
</evidence>
<reference evidence="2 3" key="1">
    <citation type="journal article" date="2015" name="Sci. Rep.">
        <title>Chromosome-level genome map provides insights into diverse defense mechanisms in the medicinal fungus Ganoderma sinense.</title>
        <authorList>
            <person name="Zhu Y."/>
            <person name="Xu J."/>
            <person name="Sun C."/>
            <person name="Zhou S."/>
            <person name="Xu H."/>
            <person name="Nelson D.R."/>
            <person name="Qian J."/>
            <person name="Song J."/>
            <person name="Luo H."/>
            <person name="Xiang L."/>
            <person name="Li Y."/>
            <person name="Xu Z."/>
            <person name="Ji A."/>
            <person name="Wang L."/>
            <person name="Lu S."/>
            <person name="Hayward A."/>
            <person name="Sun W."/>
            <person name="Li X."/>
            <person name="Schwartz D.C."/>
            <person name="Wang Y."/>
            <person name="Chen S."/>
        </authorList>
    </citation>
    <scope>NUCLEOTIDE SEQUENCE [LARGE SCALE GENOMIC DNA]</scope>
    <source>
        <strain evidence="2 3">ZZ0214-1</strain>
    </source>
</reference>
<dbReference type="InterPro" id="IPR036282">
    <property type="entry name" value="Glutathione-S-Trfase_C_sf"/>
</dbReference>
<name>A0A2G8ST60_9APHY</name>
<proteinExistence type="predicted"/>
<dbReference type="Gene3D" id="3.40.30.110">
    <property type="match status" value="1"/>
</dbReference>
<dbReference type="STRING" id="1077348.A0A2G8ST60"/>